<dbReference type="InterPro" id="IPR040458">
    <property type="entry name" value="Vid27"/>
</dbReference>
<dbReference type="GO" id="GO:0005634">
    <property type="term" value="C:nucleus"/>
    <property type="evidence" value="ECO:0007669"/>
    <property type="project" value="TreeGrafter"/>
</dbReference>
<dbReference type="GeneID" id="9624802"/>
<evidence type="ECO:0000313" key="2">
    <source>
        <dbReference type="EMBL" id="EFJ44397.1"/>
    </source>
</evidence>
<dbReference type="InParanoid" id="D8U7C5"/>
<evidence type="ECO:0000313" key="3">
    <source>
        <dbReference type="Proteomes" id="UP000001058"/>
    </source>
</evidence>
<proteinExistence type="predicted"/>
<dbReference type="InterPro" id="IPR013863">
    <property type="entry name" value="VID27_C"/>
</dbReference>
<dbReference type="SUPFAM" id="SSF50978">
    <property type="entry name" value="WD40 repeat-like"/>
    <property type="match status" value="1"/>
</dbReference>
<dbReference type="GO" id="GO:0005737">
    <property type="term" value="C:cytoplasm"/>
    <property type="evidence" value="ECO:0007669"/>
    <property type="project" value="TreeGrafter"/>
</dbReference>
<dbReference type="eggNOG" id="KOG2395">
    <property type="taxonomic scope" value="Eukaryota"/>
</dbReference>
<dbReference type="EMBL" id="GL378364">
    <property type="protein sequence ID" value="EFJ44397.1"/>
    <property type="molecule type" value="Genomic_DNA"/>
</dbReference>
<gene>
    <name evidence="2" type="ORF">VOLCADRAFT_95403</name>
</gene>
<evidence type="ECO:0000259" key="1">
    <source>
        <dbReference type="Pfam" id="PF08553"/>
    </source>
</evidence>
<reference evidence="2 3" key="1">
    <citation type="journal article" date="2010" name="Science">
        <title>Genomic analysis of organismal complexity in the multicellular green alga Volvox carteri.</title>
        <authorList>
            <person name="Prochnik S.E."/>
            <person name="Umen J."/>
            <person name="Nedelcu A.M."/>
            <person name="Hallmann A."/>
            <person name="Miller S.M."/>
            <person name="Nishii I."/>
            <person name="Ferris P."/>
            <person name="Kuo A."/>
            <person name="Mitros T."/>
            <person name="Fritz-Laylin L.K."/>
            <person name="Hellsten U."/>
            <person name="Chapman J."/>
            <person name="Simakov O."/>
            <person name="Rensing S.A."/>
            <person name="Terry A."/>
            <person name="Pangilinan J."/>
            <person name="Kapitonov V."/>
            <person name="Jurka J."/>
            <person name="Salamov A."/>
            <person name="Shapiro H."/>
            <person name="Schmutz J."/>
            <person name="Grimwood J."/>
            <person name="Lindquist E."/>
            <person name="Lucas S."/>
            <person name="Grigoriev I.V."/>
            <person name="Schmitt R."/>
            <person name="Kirk D."/>
            <person name="Rokhsar D.S."/>
        </authorList>
    </citation>
    <scope>NUCLEOTIDE SEQUENCE [LARGE SCALE GENOMIC DNA]</scope>
    <source>
        <strain evidence="3">f. Nagariensis / Eve</strain>
    </source>
</reference>
<protein>
    <recommendedName>
        <fullName evidence="1">Vacuolar import/degradation Vid27 C-terminal domain-containing protein</fullName>
    </recommendedName>
</protein>
<organism evidence="3">
    <name type="scientific">Volvox carteri f. nagariensis</name>
    <dbReference type="NCBI Taxonomy" id="3068"/>
    <lineage>
        <taxon>Eukaryota</taxon>
        <taxon>Viridiplantae</taxon>
        <taxon>Chlorophyta</taxon>
        <taxon>core chlorophytes</taxon>
        <taxon>Chlorophyceae</taxon>
        <taxon>CS clade</taxon>
        <taxon>Chlamydomonadales</taxon>
        <taxon>Volvocaceae</taxon>
        <taxon>Volvox</taxon>
    </lineage>
</organism>
<dbReference type="AlphaFoldDB" id="D8U7C5"/>
<dbReference type="Gene3D" id="2.130.10.10">
    <property type="entry name" value="YVTN repeat-like/Quinoprotein amine dehydrogenase"/>
    <property type="match status" value="1"/>
</dbReference>
<feature type="domain" description="Vacuolar import/degradation Vid27 C-terminal" evidence="1">
    <location>
        <begin position="200"/>
        <end position="398"/>
    </location>
</feature>
<dbReference type="FunCoup" id="D8U7C5">
    <property type="interactions" value="754"/>
</dbReference>
<dbReference type="OrthoDB" id="10251113at2759"/>
<dbReference type="RefSeq" id="XP_002954504.1">
    <property type="nucleotide sequence ID" value="XM_002954458.1"/>
</dbReference>
<dbReference type="PANTHER" id="PTHR31913:SF0">
    <property type="entry name" value="VACUOLAR IMPORT AND DEGRADATION PROTEIN 27"/>
    <property type="match status" value="1"/>
</dbReference>
<dbReference type="InterPro" id="IPR015943">
    <property type="entry name" value="WD40/YVTN_repeat-like_dom_sf"/>
</dbReference>
<dbReference type="Pfam" id="PF08553">
    <property type="entry name" value="VID27"/>
    <property type="match status" value="1"/>
</dbReference>
<accession>D8U7C5</accession>
<dbReference type="KEGG" id="vcn:VOLCADRAFT_95403"/>
<sequence length="487" mass="53198">MPKLYEYITKHEGSGDGAWVLKDASADIQFYCVDSVNSRPEIRVRIGSDIDVVPSCSASDMVAPDTRRFTFKDSCSIYSLKFPPGDSFHSFQDNWLKSKYGNVFGSEVPCWEAVNGNVPAELVSFGQQITNFTRAASAILVGAGRHSFLLQGRTVDVLMNMEGGGVDVSTRSFGLTAPIGAGFLKSPTKRKTRSSGVDVNEIEALRAECIPSKILLSHGEKRMNFLTPDNSSILHHADIELGKIVSTSTFMRDGVDVPIVEIAQSYKSAQMDDQVQLLALNQTTIGRWDTRVGTCVVQEYHSAGLHYVTGNEPTCGPNFTCMATSGNGNVAVGSRNGRIQLYNSRMLSQAKTSIPGLGAPITAIDVTYDDKWLLATTDMYLMLMKTTYGAKLAKGKFTWITEDGHSESWVVAVCGRFLVVWDFAKIRGSSTKTMWDYQLYAAGGEEGEELVDVQFMHSKYVPGNADAGDAALLVATPHNLSSLILRR</sequence>
<dbReference type="InterPro" id="IPR036322">
    <property type="entry name" value="WD40_repeat_dom_sf"/>
</dbReference>
<name>D8U7C5_VOLCA</name>
<dbReference type="Proteomes" id="UP000001058">
    <property type="component" value="Unassembled WGS sequence"/>
</dbReference>
<keyword evidence="3" id="KW-1185">Reference proteome</keyword>
<dbReference type="PANTHER" id="PTHR31913">
    <property type="entry name" value="VACUOLAR IMPORT AND DEGRADATION PROTEIN 27"/>
    <property type="match status" value="1"/>
</dbReference>